<accession>A0ACC1LXX5</accession>
<dbReference type="EMBL" id="JANBVB010001611">
    <property type="protein sequence ID" value="KAJ2889888.1"/>
    <property type="molecule type" value="Genomic_DNA"/>
</dbReference>
<sequence>MEYRASHVSPSQQPGSAASMPDNLPYTPPSPQLHSHPPSGELMFDQKVFADGQHSAISSEHDFAQDDGSHLADDANARRRSINSSKRAAQNRAAQRAFRLRRERYVSSLEEKARNYDRLEAAFVDLQQENHQLRAHLQRSLSENAALHAHLATIAPMSPSLSGTLATPFSPTVPISSALAQPPMHHQSQQQQQQQHHHSHSHSRQLSQEQLRHMGRRSACSDNLPYAFGYAQAARHSPLHTPTSPIATHYHSSTSHSRPPPPQQQQQHHHQLHQHPPQSAVTAPALSLLHRRPQSPSGAQYHHQQFSASSLPGQLRRERSQQHLDSNSPPLSTVATSMSQAVVSPIQTLGFARRFEPPPHAGSAPVAFASSAECMSSPSGALDNSAGIEESPTATRASPQYRPPLVGSESASSCSSAAAATAAATAAQMLPSVREITMSIGALLPTSPHSDHSSSVRQQFGQEGTASKMDDIDDAKRRPW</sequence>
<protein>
    <submittedName>
        <fullName evidence="1">Uncharacterized protein</fullName>
    </submittedName>
</protein>
<evidence type="ECO:0000313" key="1">
    <source>
        <dbReference type="EMBL" id="KAJ2889888.1"/>
    </source>
</evidence>
<name>A0ACC1LXX5_9FUNG</name>
<proteinExistence type="predicted"/>
<evidence type="ECO:0000313" key="2">
    <source>
        <dbReference type="Proteomes" id="UP001139981"/>
    </source>
</evidence>
<reference evidence="1" key="1">
    <citation type="submission" date="2022-07" db="EMBL/GenBank/DDBJ databases">
        <title>Phylogenomic reconstructions and comparative analyses of Kickxellomycotina fungi.</title>
        <authorList>
            <person name="Reynolds N.K."/>
            <person name="Stajich J.E."/>
            <person name="Barry K."/>
            <person name="Grigoriev I.V."/>
            <person name="Crous P."/>
            <person name="Smith M.E."/>
        </authorList>
    </citation>
    <scope>NUCLEOTIDE SEQUENCE</scope>
    <source>
        <strain evidence="1">CBS 190363</strain>
    </source>
</reference>
<gene>
    <name evidence="1" type="ORF">IWW38_004439</name>
</gene>
<organism evidence="1 2">
    <name type="scientific">Coemansia aciculifera</name>
    <dbReference type="NCBI Taxonomy" id="417176"/>
    <lineage>
        <taxon>Eukaryota</taxon>
        <taxon>Fungi</taxon>
        <taxon>Fungi incertae sedis</taxon>
        <taxon>Zoopagomycota</taxon>
        <taxon>Kickxellomycotina</taxon>
        <taxon>Kickxellomycetes</taxon>
        <taxon>Kickxellales</taxon>
        <taxon>Kickxellaceae</taxon>
        <taxon>Coemansia</taxon>
    </lineage>
</organism>
<keyword evidence="2" id="KW-1185">Reference proteome</keyword>
<comment type="caution">
    <text evidence="1">The sequence shown here is derived from an EMBL/GenBank/DDBJ whole genome shotgun (WGS) entry which is preliminary data.</text>
</comment>
<dbReference type="Proteomes" id="UP001139981">
    <property type="component" value="Unassembled WGS sequence"/>
</dbReference>